<feature type="transmembrane region" description="Helical" evidence="1">
    <location>
        <begin position="6"/>
        <end position="24"/>
    </location>
</feature>
<feature type="transmembrane region" description="Helical" evidence="1">
    <location>
        <begin position="36"/>
        <end position="60"/>
    </location>
</feature>
<dbReference type="AlphaFoldDB" id="A0ABD2KKC2"/>
<protein>
    <recommendedName>
        <fullName evidence="4">Gland protein</fullName>
    </recommendedName>
</protein>
<evidence type="ECO:0008006" key="4">
    <source>
        <dbReference type="Google" id="ProtNLM"/>
    </source>
</evidence>
<proteinExistence type="predicted"/>
<name>A0ABD2KKC2_HETSC</name>
<dbReference type="EMBL" id="JBICCN010000015">
    <property type="protein sequence ID" value="KAL3103387.1"/>
    <property type="molecule type" value="Genomic_DNA"/>
</dbReference>
<keyword evidence="1" id="KW-1133">Transmembrane helix</keyword>
<evidence type="ECO:0000256" key="1">
    <source>
        <dbReference type="SAM" id="Phobius"/>
    </source>
</evidence>
<dbReference type="Proteomes" id="UP001620645">
    <property type="component" value="Unassembled WGS sequence"/>
</dbReference>
<keyword evidence="1" id="KW-0472">Membrane</keyword>
<organism evidence="2 3">
    <name type="scientific">Heterodera schachtii</name>
    <name type="common">Sugarbeet cyst nematode worm</name>
    <name type="synonym">Tylenchus schachtii</name>
    <dbReference type="NCBI Taxonomy" id="97005"/>
    <lineage>
        <taxon>Eukaryota</taxon>
        <taxon>Metazoa</taxon>
        <taxon>Ecdysozoa</taxon>
        <taxon>Nematoda</taxon>
        <taxon>Chromadorea</taxon>
        <taxon>Rhabditida</taxon>
        <taxon>Tylenchina</taxon>
        <taxon>Tylenchomorpha</taxon>
        <taxon>Tylenchoidea</taxon>
        <taxon>Heteroderidae</taxon>
        <taxon>Heteroderinae</taxon>
        <taxon>Heterodera</taxon>
    </lineage>
</organism>
<keyword evidence="1" id="KW-0812">Transmembrane</keyword>
<accession>A0ABD2KKC2</accession>
<evidence type="ECO:0000313" key="2">
    <source>
        <dbReference type="EMBL" id="KAL3103387.1"/>
    </source>
</evidence>
<evidence type="ECO:0000313" key="3">
    <source>
        <dbReference type="Proteomes" id="UP001620645"/>
    </source>
</evidence>
<comment type="caution">
    <text evidence="2">The sequence shown here is derived from an EMBL/GenBank/DDBJ whole genome shotgun (WGS) entry which is preliminary data.</text>
</comment>
<gene>
    <name evidence="2" type="ORF">niasHS_002573</name>
</gene>
<sequence>MFLLFAPLFTYAAVAFGTVLFFYYGVFRPLCSLLRFFVSLLYYAIMLAGFYFLFTMIWPISSNSDRMDSFGRNNSLSDDAAGEAMLDGLNINLLFKVIKVATKAVAKFVVTILD</sequence>
<reference evidence="2 3" key="1">
    <citation type="submission" date="2024-10" db="EMBL/GenBank/DDBJ databases">
        <authorList>
            <person name="Kim D."/>
        </authorList>
    </citation>
    <scope>NUCLEOTIDE SEQUENCE [LARGE SCALE GENOMIC DNA]</scope>
    <source>
        <strain evidence="2">Taebaek</strain>
    </source>
</reference>
<keyword evidence="3" id="KW-1185">Reference proteome</keyword>